<accession>A0ABU0YFP5</accession>
<dbReference type="RefSeq" id="WP_379953934.1">
    <property type="nucleotide sequence ID" value="NZ_JAUYVI010000001.1"/>
</dbReference>
<proteinExistence type="predicted"/>
<evidence type="ECO:0000313" key="2">
    <source>
        <dbReference type="Proteomes" id="UP001230156"/>
    </source>
</evidence>
<name>A0ABU0YFP5_9PROT</name>
<keyword evidence="2" id="KW-1185">Reference proteome</keyword>
<comment type="caution">
    <text evidence="1">The sequence shown here is derived from an EMBL/GenBank/DDBJ whole genome shotgun (WGS) entry which is preliminary data.</text>
</comment>
<dbReference type="Proteomes" id="UP001230156">
    <property type="component" value="Unassembled WGS sequence"/>
</dbReference>
<reference evidence="2" key="1">
    <citation type="submission" date="2023-08" db="EMBL/GenBank/DDBJ databases">
        <title>Rhodospirillaceae gen. nov., a novel taxon isolated from the Yangtze River Yuezi River estuary sludge.</title>
        <authorList>
            <person name="Ruan L."/>
        </authorList>
    </citation>
    <scope>NUCLEOTIDE SEQUENCE [LARGE SCALE GENOMIC DNA]</scope>
    <source>
        <strain evidence="2">R-7</strain>
    </source>
</reference>
<dbReference type="EMBL" id="JAUYVI010000001">
    <property type="protein sequence ID" value="MDQ7246543.1"/>
    <property type="molecule type" value="Genomic_DNA"/>
</dbReference>
<gene>
    <name evidence="1" type="ORF">Q8A70_02645</name>
</gene>
<sequence>MQMLRTEAHETAEKRVESKVSPIGISVRYTPEALGFRRALQALSAAYARVGNALSDRLQHATSDLSELTMLGASYGWVVDRRRLVQTYLEAEPAVMAYACADFGVPEQIQSLAEAAGELAGESHSLFSALGLLNYIDQELGWAAVGGAPAGNA</sequence>
<organism evidence="1 2">
    <name type="scientific">Dongia sedimenti</name>
    <dbReference type="NCBI Taxonomy" id="3064282"/>
    <lineage>
        <taxon>Bacteria</taxon>
        <taxon>Pseudomonadati</taxon>
        <taxon>Pseudomonadota</taxon>
        <taxon>Alphaproteobacteria</taxon>
        <taxon>Rhodospirillales</taxon>
        <taxon>Dongiaceae</taxon>
        <taxon>Dongia</taxon>
    </lineage>
</organism>
<evidence type="ECO:0000313" key="1">
    <source>
        <dbReference type="EMBL" id="MDQ7246543.1"/>
    </source>
</evidence>
<protein>
    <submittedName>
        <fullName evidence="1">Uncharacterized protein</fullName>
    </submittedName>
</protein>